<sequence>MFSFFTKKTFVADSFENMVDIHCHILPGIDDGAATTDVSRLMLEKYQSLGFTKIIATPHVMEDYYQLNSTKIQNALSNFKPISKEYQLNLNASAEYLMDNQLQQLIDTDDLIPLSIENHLLVEMSFFMRPIQLENHLFQLNDKQFKIVMAHPERYEYLKTISDFQALKEKGCNFQLNLLSISGHYGTTVQKKAELLLQNGFIDFIGTDAHRPEHLTKIEQLTVSKTIMEALQNSIENTKAKFS</sequence>
<dbReference type="GO" id="GO:0004725">
    <property type="term" value="F:protein tyrosine phosphatase activity"/>
    <property type="evidence" value="ECO:0007669"/>
    <property type="project" value="UniProtKB-EC"/>
</dbReference>
<dbReference type="STRING" id="946077.W5A_11144"/>
<comment type="caution">
    <text evidence="5">The sequence shown here is derived from an EMBL/GenBank/DDBJ whole genome shotgun (WGS) entry which is preliminary data.</text>
</comment>
<evidence type="ECO:0000256" key="4">
    <source>
        <dbReference type="ARBA" id="ARBA00051722"/>
    </source>
</evidence>
<proteinExistence type="inferred from homology"/>
<dbReference type="SUPFAM" id="SSF89550">
    <property type="entry name" value="PHP domain-like"/>
    <property type="match status" value="1"/>
</dbReference>
<evidence type="ECO:0000256" key="2">
    <source>
        <dbReference type="ARBA" id="ARBA00013064"/>
    </source>
</evidence>
<dbReference type="Proteomes" id="UP000005938">
    <property type="component" value="Unassembled WGS sequence"/>
</dbReference>
<dbReference type="Pfam" id="PF19567">
    <property type="entry name" value="CpsB_CapC"/>
    <property type="match status" value="1"/>
</dbReference>
<evidence type="ECO:0000313" key="5">
    <source>
        <dbReference type="EMBL" id="EID72867.1"/>
    </source>
</evidence>
<reference evidence="5 6" key="1">
    <citation type="journal article" date="2012" name="J. Bacteriol.">
        <title>Genome Sequence of the Halotolerant Bacterium Imtechella halotolerans K1T.</title>
        <authorList>
            <person name="Kumar S."/>
            <person name="Vikram S."/>
            <person name="Subramanian S."/>
            <person name="Raghava G.P."/>
            <person name="Pinnaka A.K."/>
        </authorList>
    </citation>
    <scope>NUCLEOTIDE SEQUENCE [LARGE SCALE GENOMIC DNA]</scope>
    <source>
        <strain evidence="5 6">K1</strain>
    </source>
</reference>
<evidence type="ECO:0000256" key="1">
    <source>
        <dbReference type="ARBA" id="ARBA00005750"/>
    </source>
</evidence>
<dbReference type="RefSeq" id="WP_008240639.1">
    <property type="nucleotide sequence ID" value="NZ_AJJU01000032.1"/>
</dbReference>
<dbReference type="EC" id="3.1.3.48" evidence="2"/>
<dbReference type="PATRIC" id="fig|946077.3.peg.2246"/>
<dbReference type="eggNOG" id="COG4464">
    <property type="taxonomic scope" value="Bacteria"/>
</dbReference>
<dbReference type="OrthoDB" id="9788539at2"/>
<dbReference type="PIRSF" id="PIRSF016557">
    <property type="entry name" value="Caps_synth_CpsB"/>
    <property type="match status" value="1"/>
</dbReference>
<dbReference type="InterPro" id="IPR016667">
    <property type="entry name" value="Caps_polysacc_synth_CpsB/CapC"/>
</dbReference>
<dbReference type="PANTHER" id="PTHR39181">
    <property type="entry name" value="TYROSINE-PROTEIN PHOSPHATASE YWQE"/>
    <property type="match status" value="1"/>
</dbReference>
<dbReference type="EMBL" id="AJJU01000032">
    <property type="protein sequence ID" value="EID72867.1"/>
    <property type="molecule type" value="Genomic_DNA"/>
</dbReference>
<name>I0W901_9FLAO</name>
<comment type="similarity">
    <text evidence="1">Belongs to the metallo-dependent hydrolases superfamily. CpsB/CapC family.</text>
</comment>
<dbReference type="GO" id="GO:0030145">
    <property type="term" value="F:manganese ion binding"/>
    <property type="evidence" value="ECO:0007669"/>
    <property type="project" value="InterPro"/>
</dbReference>
<gene>
    <name evidence="5" type="ORF">W5A_11144</name>
</gene>
<organism evidence="5 6">
    <name type="scientific">Imtechella halotolerans K1</name>
    <dbReference type="NCBI Taxonomy" id="946077"/>
    <lineage>
        <taxon>Bacteria</taxon>
        <taxon>Pseudomonadati</taxon>
        <taxon>Bacteroidota</taxon>
        <taxon>Flavobacteriia</taxon>
        <taxon>Flavobacteriales</taxon>
        <taxon>Flavobacteriaceae</taxon>
        <taxon>Imtechella</taxon>
    </lineage>
</organism>
<keyword evidence="6" id="KW-1185">Reference proteome</keyword>
<evidence type="ECO:0000256" key="3">
    <source>
        <dbReference type="ARBA" id="ARBA00022801"/>
    </source>
</evidence>
<keyword evidence="3" id="KW-0378">Hydrolase</keyword>
<dbReference type="AlphaFoldDB" id="I0W901"/>
<evidence type="ECO:0000313" key="6">
    <source>
        <dbReference type="Proteomes" id="UP000005938"/>
    </source>
</evidence>
<protein>
    <recommendedName>
        <fullName evidence="2">protein-tyrosine-phosphatase</fullName>
        <ecNumber evidence="2">3.1.3.48</ecNumber>
    </recommendedName>
</protein>
<dbReference type="PANTHER" id="PTHR39181:SF1">
    <property type="entry name" value="TYROSINE-PROTEIN PHOSPHATASE YWQE"/>
    <property type="match status" value="1"/>
</dbReference>
<accession>I0W901</accession>
<dbReference type="InterPro" id="IPR016195">
    <property type="entry name" value="Pol/histidinol_Pase-like"/>
</dbReference>
<comment type="catalytic activity">
    <reaction evidence="4">
        <text>O-phospho-L-tyrosyl-[protein] + H2O = L-tyrosyl-[protein] + phosphate</text>
        <dbReference type="Rhea" id="RHEA:10684"/>
        <dbReference type="Rhea" id="RHEA-COMP:10136"/>
        <dbReference type="Rhea" id="RHEA-COMP:20101"/>
        <dbReference type="ChEBI" id="CHEBI:15377"/>
        <dbReference type="ChEBI" id="CHEBI:43474"/>
        <dbReference type="ChEBI" id="CHEBI:46858"/>
        <dbReference type="ChEBI" id="CHEBI:61978"/>
        <dbReference type="EC" id="3.1.3.48"/>
    </reaction>
</comment>
<dbReference type="Gene3D" id="3.20.20.140">
    <property type="entry name" value="Metal-dependent hydrolases"/>
    <property type="match status" value="1"/>
</dbReference>